<keyword evidence="2" id="KW-0274">FAD</keyword>
<evidence type="ECO:0000313" key="6">
    <source>
        <dbReference type="Proteomes" id="UP000019678"/>
    </source>
</evidence>
<dbReference type="PROSITE" id="PS51387">
    <property type="entry name" value="FAD_PCMH"/>
    <property type="match status" value="1"/>
</dbReference>
<reference evidence="5 6" key="1">
    <citation type="submission" date="2013-05" db="EMBL/GenBank/DDBJ databases">
        <title>Genome assembly of Chondromyces apiculatus DSM 436.</title>
        <authorList>
            <person name="Sharma G."/>
            <person name="Khatri I."/>
            <person name="Kaur C."/>
            <person name="Mayilraj S."/>
            <person name="Subramanian S."/>
        </authorList>
    </citation>
    <scope>NUCLEOTIDE SEQUENCE [LARGE SCALE GENOMIC DNA]</scope>
    <source>
        <strain evidence="5 6">DSM 436</strain>
    </source>
</reference>
<accession>A0A017T6C3</accession>
<dbReference type="Pfam" id="PF00941">
    <property type="entry name" value="FAD_binding_5"/>
    <property type="match status" value="1"/>
</dbReference>
<sequence length="340" mass="36593">MLPLPIFKYHRPRTLDEAITLLAQLGDKARIIAGGTDLLPNMKHGLVEPECVVSVSRLEELRGIHLERVPGGEGDRERLLVGAGMRLAEIAESLVVQRAAPALAEAAAQVGGPHHRAMGTLGGNICLDTRCRYYNQTYFWRKSLGFCLKKDGTECHVVRGGQKCVAAASNDSAPALIALGAEIELLGPRGERRVPAADFYTADGIYNTVLIPGEVVVRVAIPITAGRRSAFEKLRRRGAIDFPLLSVAARVDLNDGDEGQPTSVRAIEVVVSALGARPRRLRAALAVPVGSPVDGLPSALAEAAFKECKPLTNLDDDVIWRRQMVRILVRKAVARAACLA</sequence>
<comment type="caution">
    <text evidence="5">The sequence shown here is derived from an EMBL/GenBank/DDBJ whole genome shotgun (WGS) entry which is preliminary data.</text>
</comment>
<dbReference type="InterPro" id="IPR016167">
    <property type="entry name" value="FAD-bd_PCMH_sub1"/>
</dbReference>
<evidence type="ECO:0000256" key="1">
    <source>
        <dbReference type="ARBA" id="ARBA00022630"/>
    </source>
</evidence>
<dbReference type="EMBL" id="ASRX01000030">
    <property type="protein sequence ID" value="EYF04784.1"/>
    <property type="molecule type" value="Genomic_DNA"/>
</dbReference>
<proteinExistence type="predicted"/>
<dbReference type="OrthoDB" id="9783813at2"/>
<dbReference type="Proteomes" id="UP000019678">
    <property type="component" value="Unassembled WGS sequence"/>
</dbReference>
<dbReference type="InterPro" id="IPR036683">
    <property type="entry name" value="CO_DH_flav_C_dom_sf"/>
</dbReference>
<dbReference type="InterPro" id="IPR005107">
    <property type="entry name" value="CO_DH_flav_C"/>
</dbReference>
<feature type="domain" description="FAD-binding PCMH-type" evidence="4">
    <location>
        <begin position="2"/>
        <end position="226"/>
    </location>
</feature>
<keyword evidence="3" id="KW-0560">Oxidoreductase</keyword>
<dbReference type="Pfam" id="PF03450">
    <property type="entry name" value="CO_deh_flav_C"/>
    <property type="match status" value="1"/>
</dbReference>
<dbReference type="InterPro" id="IPR051312">
    <property type="entry name" value="Diverse_Substr_Oxidored"/>
</dbReference>
<dbReference type="STRING" id="1192034.CAP_4260"/>
<keyword evidence="1" id="KW-0285">Flavoprotein</keyword>
<dbReference type="RefSeq" id="WP_044243693.1">
    <property type="nucleotide sequence ID" value="NZ_ASRX01000030.1"/>
</dbReference>
<keyword evidence="6" id="KW-1185">Reference proteome</keyword>
<dbReference type="SUPFAM" id="SSF55447">
    <property type="entry name" value="CO dehydrogenase flavoprotein C-terminal domain-like"/>
    <property type="match status" value="1"/>
</dbReference>
<dbReference type="GO" id="GO:0071949">
    <property type="term" value="F:FAD binding"/>
    <property type="evidence" value="ECO:0007669"/>
    <property type="project" value="InterPro"/>
</dbReference>
<name>A0A017T6C3_9BACT</name>
<gene>
    <name evidence="5" type="ORF">CAP_4260</name>
</gene>
<protein>
    <submittedName>
        <fullName evidence="5">Molybdopterin dehydrogenase, FAD-binding protein</fullName>
    </submittedName>
</protein>
<dbReference type="Gene3D" id="3.30.390.50">
    <property type="entry name" value="CO dehydrogenase flavoprotein, C-terminal domain"/>
    <property type="match status" value="1"/>
</dbReference>
<dbReference type="InterPro" id="IPR002346">
    <property type="entry name" value="Mopterin_DH_FAD-bd"/>
</dbReference>
<dbReference type="GO" id="GO:0016491">
    <property type="term" value="F:oxidoreductase activity"/>
    <property type="evidence" value="ECO:0007669"/>
    <property type="project" value="UniProtKB-KW"/>
</dbReference>
<dbReference type="Gene3D" id="3.30.465.10">
    <property type="match status" value="2"/>
</dbReference>
<dbReference type="PANTHER" id="PTHR42659:SF2">
    <property type="entry name" value="XANTHINE DEHYDROGENASE SUBUNIT C-RELATED"/>
    <property type="match status" value="1"/>
</dbReference>
<dbReference type="Gene3D" id="3.30.43.10">
    <property type="entry name" value="Uridine Diphospho-n-acetylenolpyruvylglucosamine Reductase, domain 2"/>
    <property type="match status" value="1"/>
</dbReference>
<dbReference type="PANTHER" id="PTHR42659">
    <property type="entry name" value="XANTHINE DEHYDROGENASE SUBUNIT C-RELATED"/>
    <property type="match status" value="1"/>
</dbReference>
<evidence type="ECO:0000259" key="4">
    <source>
        <dbReference type="PROSITE" id="PS51387"/>
    </source>
</evidence>
<dbReference type="AlphaFoldDB" id="A0A017T6C3"/>
<dbReference type="InterPro" id="IPR016169">
    <property type="entry name" value="FAD-bd_PCMH_sub2"/>
</dbReference>
<organism evidence="5 6">
    <name type="scientific">Chondromyces apiculatus DSM 436</name>
    <dbReference type="NCBI Taxonomy" id="1192034"/>
    <lineage>
        <taxon>Bacteria</taxon>
        <taxon>Pseudomonadati</taxon>
        <taxon>Myxococcota</taxon>
        <taxon>Polyangia</taxon>
        <taxon>Polyangiales</taxon>
        <taxon>Polyangiaceae</taxon>
        <taxon>Chondromyces</taxon>
    </lineage>
</organism>
<dbReference type="InterPro" id="IPR036318">
    <property type="entry name" value="FAD-bd_PCMH-like_sf"/>
</dbReference>
<evidence type="ECO:0000256" key="3">
    <source>
        <dbReference type="ARBA" id="ARBA00023002"/>
    </source>
</evidence>
<dbReference type="SUPFAM" id="SSF56176">
    <property type="entry name" value="FAD-binding/transporter-associated domain-like"/>
    <property type="match status" value="1"/>
</dbReference>
<dbReference type="eggNOG" id="COG1319">
    <property type="taxonomic scope" value="Bacteria"/>
</dbReference>
<dbReference type="SMART" id="SM01092">
    <property type="entry name" value="CO_deh_flav_C"/>
    <property type="match status" value="1"/>
</dbReference>
<dbReference type="InterPro" id="IPR016166">
    <property type="entry name" value="FAD-bd_PCMH"/>
</dbReference>
<evidence type="ECO:0000313" key="5">
    <source>
        <dbReference type="EMBL" id="EYF04784.1"/>
    </source>
</evidence>
<evidence type="ECO:0000256" key="2">
    <source>
        <dbReference type="ARBA" id="ARBA00022827"/>
    </source>
</evidence>